<gene>
    <name evidence="1" type="ORF">HPBE_LOCUS22075</name>
</gene>
<sequence>MRTPLDAVPSREEIKLAKRIAGILQDFELRQLEIDELEKLEVVEEEDQEFRPEEECAGVATTLTSEGTITFSGGHRFGGKGLGCSGVPLGRNCEAISTKKY</sequence>
<organism evidence="2 3">
    <name type="scientific">Heligmosomoides polygyrus</name>
    <name type="common">Parasitic roundworm</name>
    <dbReference type="NCBI Taxonomy" id="6339"/>
    <lineage>
        <taxon>Eukaryota</taxon>
        <taxon>Metazoa</taxon>
        <taxon>Ecdysozoa</taxon>
        <taxon>Nematoda</taxon>
        <taxon>Chromadorea</taxon>
        <taxon>Rhabditida</taxon>
        <taxon>Rhabditina</taxon>
        <taxon>Rhabditomorpha</taxon>
        <taxon>Strongyloidea</taxon>
        <taxon>Heligmosomidae</taxon>
        <taxon>Heligmosomoides</taxon>
    </lineage>
</organism>
<evidence type="ECO:0000313" key="2">
    <source>
        <dbReference type="Proteomes" id="UP000050761"/>
    </source>
</evidence>
<reference evidence="3" key="2">
    <citation type="submission" date="2019-09" db="UniProtKB">
        <authorList>
            <consortium name="WormBaseParasite"/>
        </authorList>
    </citation>
    <scope>IDENTIFICATION</scope>
</reference>
<dbReference type="EMBL" id="UZAH01033625">
    <property type="protein sequence ID" value="VDP30151.1"/>
    <property type="molecule type" value="Genomic_DNA"/>
</dbReference>
<name>A0A183GHM7_HELPZ</name>
<accession>A0A3P8CBR9</accession>
<dbReference type="WBParaSite" id="HPBE_0002207601-mRNA-1">
    <property type="protein sequence ID" value="HPBE_0002207601-mRNA-1"/>
    <property type="gene ID" value="HPBE_0002207601"/>
</dbReference>
<evidence type="ECO:0000313" key="1">
    <source>
        <dbReference type="EMBL" id="VDP30151.1"/>
    </source>
</evidence>
<proteinExistence type="predicted"/>
<evidence type="ECO:0000313" key="3">
    <source>
        <dbReference type="WBParaSite" id="HPBE_0002207601-mRNA-1"/>
    </source>
</evidence>
<dbReference type="AlphaFoldDB" id="A0A183GHM7"/>
<accession>A0A183GHM7</accession>
<keyword evidence="2" id="KW-1185">Reference proteome</keyword>
<dbReference type="Proteomes" id="UP000050761">
    <property type="component" value="Unassembled WGS sequence"/>
</dbReference>
<protein>
    <submittedName>
        <fullName evidence="1 3">Uncharacterized protein</fullName>
    </submittedName>
</protein>
<reference evidence="1 2" key="1">
    <citation type="submission" date="2018-11" db="EMBL/GenBank/DDBJ databases">
        <authorList>
            <consortium name="Pathogen Informatics"/>
        </authorList>
    </citation>
    <scope>NUCLEOTIDE SEQUENCE [LARGE SCALE GENOMIC DNA]</scope>
</reference>